<dbReference type="EMBL" id="ML143448">
    <property type="protein sequence ID" value="TBU26251.1"/>
    <property type="molecule type" value="Genomic_DNA"/>
</dbReference>
<organism evidence="2">
    <name type="scientific">Dichomitus squalens</name>
    <dbReference type="NCBI Taxonomy" id="114155"/>
    <lineage>
        <taxon>Eukaryota</taxon>
        <taxon>Fungi</taxon>
        <taxon>Dikarya</taxon>
        <taxon>Basidiomycota</taxon>
        <taxon>Agaricomycotina</taxon>
        <taxon>Agaricomycetes</taxon>
        <taxon>Polyporales</taxon>
        <taxon>Polyporaceae</taxon>
        <taxon>Dichomitus</taxon>
    </lineage>
</organism>
<accession>A0A4Q9MJN5</accession>
<reference evidence="2" key="1">
    <citation type="submission" date="2019-01" db="EMBL/GenBank/DDBJ databases">
        <title>Draft genome sequences of three monokaryotic isolates of the white-rot basidiomycete fungus Dichomitus squalens.</title>
        <authorList>
            <consortium name="DOE Joint Genome Institute"/>
            <person name="Lopez S.C."/>
            <person name="Andreopoulos B."/>
            <person name="Pangilinan J."/>
            <person name="Lipzen A."/>
            <person name="Riley R."/>
            <person name="Ahrendt S."/>
            <person name="Ng V."/>
            <person name="Barry K."/>
            <person name="Daum C."/>
            <person name="Grigoriev I.V."/>
            <person name="Hilden K.S."/>
            <person name="Makela M.R."/>
            <person name="de Vries R.P."/>
        </authorList>
    </citation>
    <scope>NUCLEOTIDE SEQUENCE [LARGE SCALE GENOMIC DNA]</scope>
    <source>
        <strain evidence="2">OM18370.1</strain>
    </source>
</reference>
<gene>
    <name evidence="2" type="ORF">BD311DRAFT_762822</name>
</gene>
<feature type="transmembrane region" description="Helical" evidence="1">
    <location>
        <begin position="44"/>
        <end position="64"/>
    </location>
</feature>
<evidence type="ECO:0000313" key="2">
    <source>
        <dbReference type="EMBL" id="TBU26251.1"/>
    </source>
</evidence>
<keyword evidence="1" id="KW-0472">Membrane</keyword>
<name>A0A4Q9MJN5_9APHY</name>
<protein>
    <submittedName>
        <fullName evidence="2">Uncharacterized protein</fullName>
    </submittedName>
</protein>
<sequence>MHCSQFQTPASGAAYYTGRVDAEWASACGACAQCVACQTTSFGIWYVSYFILSLFPPSGSRIMLSMRPIYRRCNEQHTFRSKPRTEKIRAGKRSSPFVRSRSLARCVLGLTGMWTIMAPCVRIARRPVRNTRKVTLCG</sequence>
<keyword evidence="1" id="KW-1133">Transmembrane helix</keyword>
<evidence type="ECO:0000256" key="1">
    <source>
        <dbReference type="SAM" id="Phobius"/>
    </source>
</evidence>
<keyword evidence="1" id="KW-0812">Transmembrane</keyword>
<dbReference type="AlphaFoldDB" id="A0A4Q9MJN5"/>
<proteinExistence type="predicted"/>
<dbReference type="Proteomes" id="UP000292957">
    <property type="component" value="Unassembled WGS sequence"/>
</dbReference>